<dbReference type="InterPro" id="IPR000182">
    <property type="entry name" value="GNAT_dom"/>
</dbReference>
<name>A0A0G4I2W2_9ALVE</name>
<accession>A0A0G4I2W2</accession>
<proteinExistence type="predicted"/>
<dbReference type="AlphaFoldDB" id="A0A0G4I2W2"/>
<feature type="compositionally biased region" description="Low complexity" evidence="1">
    <location>
        <begin position="59"/>
        <end position="76"/>
    </location>
</feature>
<dbReference type="VEuPathDB" id="CryptoDB:Cvel_10506"/>
<sequence>MEAEFDDFTVVTSRRRGRANPRVQEAKAPAVPPPIFVECPGLPPPSTPPKPSSSALKMKPASLLTAPPSPATASKAGTEAFSSLMTPSTAAPSVAEPLSPSRTESVAGEQQILEEDPDSLLLPVDVATLVKHGILLEDIPVKQPELLDDRTKALLQEVKKLSEDCFEKTDVSQQVSKKTGKRLCVFAAADKSEMFGFLLYRLRGSPLNCLEICNLAVAPRARGLGLGRRLCKWAVNAGKRNPEVSFVTLSSLKEAVGFYSKMGFRADGDVKCAAPLADNEELVEGQVYMEMKVGRPFQAGKSSKGGKKRK</sequence>
<feature type="compositionally biased region" description="Polar residues" evidence="1">
    <location>
        <begin position="80"/>
        <end position="91"/>
    </location>
</feature>
<dbReference type="SUPFAM" id="SSF55729">
    <property type="entry name" value="Acyl-CoA N-acyltransferases (Nat)"/>
    <property type="match status" value="1"/>
</dbReference>
<feature type="compositionally biased region" description="Pro residues" evidence="1">
    <location>
        <begin position="30"/>
        <end position="51"/>
    </location>
</feature>
<reference evidence="3" key="1">
    <citation type="submission" date="2014-11" db="EMBL/GenBank/DDBJ databases">
        <authorList>
            <person name="Otto D Thomas"/>
            <person name="Naeem Raeece"/>
        </authorList>
    </citation>
    <scope>NUCLEOTIDE SEQUENCE</scope>
</reference>
<feature type="region of interest" description="Disordered" evidence="1">
    <location>
        <begin position="14"/>
        <end position="108"/>
    </location>
</feature>
<feature type="domain" description="N-acetyltransferase" evidence="2">
    <location>
        <begin position="145"/>
        <end position="294"/>
    </location>
</feature>
<gene>
    <name evidence="3" type="ORF">Cvel_10506</name>
</gene>
<dbReference type="GO" id="GO:0016747">
    <property type="term" value="F:acyltransferase activity, transferring groups other than amino-acyl groups"/>
    <property type="evidence" value="ECO:0007669"/>
    <property type="project" value="InterPro"/>
</dbReference>
<dbReference type="Pfam" id="PF13673">
    <property type="entry name" value="Acetyltransf_10"/>
    <property type="match status" value="1"/>
</dbReference>
<dbReference type="CDD" id="cd04301">
    <property type="entry name" value="NAT_SF"/>
    <property type="match status" value="1"/>
</dbReference>
<evidence type="ECO:0000256" key="1">
    <source>
        <dbReference type="SAM" id="MobiDB-lite"/>
    </source>
</evidence>
<dbReference type="EMBL" id="CDMZ01004897">
    <property type="protein sequence ID" value="CEM51266.1"/>
    <property type="molecule type" value="Genomic_DNA"/>
</dbReference>
<evidence type="ECO:0000313" key="3">
    <source>
        <dbReference type="EMBL" id="CEM51266.1"/>
    </source>
</evidence>
<evidence type="ECO:0000259" key="2">
    <source>
        <dbReference type="PROSITE" id="PS51186"/>
    </source>
</evidence>
<protein>
    <recommendedName>
        <fullName evidence="2">N-acetyltransferase domain-containing protein</fullName>
    </recommendedName>
</protein>
<dbReference type="PROSITE" id="PS51186">
    <property type="entry name" value="GNAT"/>
    <property type="match status" value="1"/>
</dbReference>
<dbReference type="InterPro" id="IPR016181">
    <property type="entry name" value="Acyl_CoA_acyltransferase"/>
</dbReference>
<dbReference type="Gene3D" id="3.40.630.30">
    <property type="match status" value="1"/>
</dbReference>
<organism evidence="3">
    <name type="scientific">Chromera velia CCMP2878</name>
    <dbReference type="NCBI Taxonomy" id="1169474"/>
    <lineage>
        <taxon>Eukaryota</taxon>
        <taxon>Sar</taxon>
        <taxon>Alveolata</taxon>
        <taxon>Colpodellida</taxon>
        <taxon>Chromeraceae</taxon>
        <taxon>Chromera</taxon>
    </lineage>
</organism>